<evidence type="ECO:0000256" key="6">
    <source>
        <dbReference type="ARBA" id="ARBA00023251"/>
    </source>
</evidence>
<dbReference type="KEGG" id="lins:G7067_12490"/>
<evidence type="ECO:0000256" key="4">
    <source>
        <dbReference type="ARBA" id="ARBA00022741"/>
    </source>
</evidence>
<dbReference type="PROSITE" id="PS50893">
    <property type="entry name" value="ABC_TRANSPORTER_2"/>
    <property type="match status" value="1"/>
</dbReference>
<reference evidence="8 9" key="1">
    <citation type="submission" date="2020-03" db="EMBL/GenBank/DDBJ databases">
        <title>Leucobacter sp. nov., isolated from beetles.</title>
        <authorList>
            <person name="Hyun D.-W."/>
            <person name="Bae J.-W."/>
        </authorList>
    </citation>
    <scope>NUCLEOTIDE SEQUENCE [LARGE SCALE GENOMIC DNA]</scope>
    <source>
        <strain evidence="8 9">HDW9B</strain>
    </source>
</reference>
<organism evidence="8 9">
    <name type="scientific">Leucobacter insecticola</name>
    <dbReference type="NCBI Taxonomy" id="2714934"/>
    <lineage>
        <taxon>Bacteria</taxon>
        <taxon>Bacillati</taxon>
        <taxon>Actinomycetota</taxon>
        <taxon>Actinomycetes</taxon>
        <taxon>Micrococcales</taxon>
        <taxon>Microbacteriaceae</taxon>
        <taxon>Leucobacter</taxon>
    </lineage>
</organism>
<comment type="subcellular location">
    <subcellularLocation>
        <location evidence="1">Cell membrane</location>
        <topology evidence="1">Peripheral membrane protein</topology>
    </subcellularLocation>
</comment>
<dbReference type="CDD" id="cd03230">
    <property type="entry name" value="ABC_DR_subfamily_A"/>
    <property type="match status" value="1"/>
</dbReference>
<dbReference type="EMBL" id="CP049934">
    <property type="protein sequence ID" value="QIM17035.1"/>
    <property type="molecule type" value="Genomic_DNA"/>
</dbReference>
<keyword evidence="9" id="KW-1185">Reference proteome</keyword>
<keyword evidence="3" id="KW-0813">Transport</keyword>
<dbReference type="Gene3D" id="3.40.50.300">
    <property type="entry name" value="P-loop containing nucleotide triphosphate hydrolases"/>
    <property type="match status" value="1"/>
</dbReference>
<dbReference type="AlphaFoldDB" id="A0A6G8FKY9"/>
<dbReference type="Proteomes" id="UP000501387">
    <property type="component" value="Chromosome"/>
</dbReference>
<proteinExistence type="inferred from homology"/>
<dbReference type="GO" id="GO:0046677">
    <property type="term" value="P:response to antibiotic"/>
    <property type="evidence" value="ECO:0007669"/>
    <property type="project" value="UniProtKB-KW"/>
</dbReference>
<dbReference type="GO" id="GO:0005524">
    <property type="term" value="F:ATP binding"/>
    <property type="evidence" value="ECO:0007669"/>
    <property type="project" value="UniProtKB-KW"/>
</dbReference>
<name>A0A6G8FKY9_9MICO</name>
<dbReference type="PROSITE" id="PS00211">
    <property type="entry name" value="ABC_TRANSPORTER_1"/>
    <property type="match status" value="1"/>
</dbReference>
<dbReference type="PANTHER" id="PTHR42711">
    <property type="entry name" value="ABC TRANSPORTER ATP-BINDING PROTEIN"/>
    <property type="match status" value="1"/>
</dbReference>
<keyword evidence="4" id="KW-0547">Nucleotide-binding</keyword>
<dbReference type="PANTHER" id="PTHR42711:SF5">
    <property type="entry name" value="ABC TRANSPORTER ATP-BINDING PROTEIN NATA"/>
    <property type="match status" value="1"/>
</dbReference>
<dbReference type="InterPro" id="IPR017871">
    <property type="entry name" value="ABC_transporter-like_CS"/>
</dbReference>
<evidence type="ECO:0000313" key="8">
    <source>
        <dbReference type="EMBL" id="QIM17035.1"/>
    </source>
</evidence>
<dbReference type="GO" id="GO:0016887">
    <property type="term" value="F:ATP hydrolysis activity"/>
    <property type="evidence" value="ECO:0007669"/>
    <property type="project" value="InterPro"/>
</dbReference>
<protein>
    <submittedName>
        <fullName evidence="8">ABC transporter ATP-binding protein</fullName>
    </submittedName>
</protein>
<evidence type="ECO:0000256" key="5">
    <source>
        <dbReference type="ARBA" id="ARBA00022840"/>
    </source>
</evidence>
<evidence type="ECO:0000313" key="9">
    <source>
        <dbReference type="Proteomes" id="UP000501387"/>
    </source>
</evidence>
<keyword evidence="5 8" id="KW-0067">ATP-binding</keyword>
<evidence type="ECO:0000259" key="7">
    <source>
        <dbReference type="PROSITE" id="PS50893"/>
    </source>
</evidence>
<dbReference type="GO" id="GO:0005886">
    <property type="term" value="C:plasma membrane"/>
    <property type="evidence" value="ECO:0007669"/>
    <property type="project" value="UniProtKB-SubCell"/>
</dbReference>
<dbReference type="InterPro" id="IPR003439">
    <property type="entry name" value="ABC_transporter-like_ATP-bd"/>
</dbReference>
<sequence>MTHAIEVQDLKKSFGSNHALNGIDLAVPRGAVFGLIGSNGAGKTTTMRVLLDIVRPTSGSVSVFGIDPREGGPALRRRIGYLPGELILDGRSTGRQLLKHYASISGPVRAGRIEELAARFDVPLDRSTHKLSKGNKQKLGLIQAFMHEPDLLVLDEPTSGLDPLVQQTFHELVREAQTNGQTVLLSSHVLSEIESIAEQLAVVRKGKVVSASTVTELRAAAKRRVQATITDRSKAEVVQLLSSVTELSEVTVARSDDNTTTVTGRLSGGPDAFIRALASCAVADVTIAAPNLEDAVLDLYDARPSSGAAPTLHDGTQEHTK</sequence>
<dbReference type="InterPro" id="IPR003593">
    <property type="entry name" value="AAA+_ATPase"/>
</dbReference>
<accession>A0A6G8FKY9</accession>
<gene>
    <name evidence="8" type="ORF">G7067_12490</name>
</gene>
<dbReference type="Pfam" id="PF00005">
    <property type="entry name" value="ABC_tran"/>
    <property type="match status" value="1"/>
</dbReference>
<comment type="similarity">
    <text evidence="2">Belongs to the ABC transporter superfamily.</text>
</comment>
<feature type="domain" description="ABC transporter" evidence="7">
    <location>
        <begin position="5"/>
        <end position="230"/>
    </location>
</feature>
<dbReference type="InterPro" id="IPR050763">
    <property type="entry name" value="ABC_transporter_ATP-binding"/>
</dbReference>
<dbReference type="SMART" id="SM00382">
    <property type="entry name" value="AAA"/>
    <property type="match status" value="1"/>
</dbReference>
<evidence type="ECO:0000256" key="3">
    <source>
        <dbReference type="ARBA" id="ARBA00022448"/>
    </source>
</evidence>
<dbReference type="SUPFAM" id="SSF52540">
    <property type="entry name" value="P-loop containing nucleoside triphosphate hydrolases"/>
    <property type="match status" value="1"/>
</dbReference>
<keyword evidence="6" id="KW-0046">Antibiotic resistance</keyword>
<dbReference type="RefSeq" id="WP_166324928.1">
    <property type="nucleotide sequence ID" value="NZ_CP049934.1"/>
</dbReference>
<evidence type="ECO:0000256" key="1">
    <source>
        <dbReference type="ARBA" id="ARBA00004202"/>
    </source>
</evidence>
<evidence type="ECO:0000256" key="2">
    <source>
        <dbReference type="ARBA" id="ARBA00005417"/>
    </source>
</evidence>
<dbReference type="InterPro" id="IPR027417">
    <property type="entry name" value="P-loop_NTPase"/>
</dbReference>